<dbReference type="Pfam" id="PF02754">
    <property type="entry name" value="CCG"/>
    <property type="match status" value="2"/>
</dbReference>
<dbReference type="PANTHER" id="PTHR43255">
    <property type="entry name" value="IRON-SULFUR-BINDING OXIDOREDUCTASE FADF-RELATED-RELATED"/>
    <property type="match status" value="1"/>
</dbReference>
<dbReference type="AlphaFoldDB" id="A0A6I1MRM5"/>
<reference evidence="7 8" key="1">
    <citation type="submission" date="2019-10" db="EMBL/GenBank/DDBJ databases">
        <title>The Genome Sequence of Clostridium tarantellae Isolated from Fish Brain.</title>
        <authorList>
            <person name="Bano L."/>
            <person name="Kiel M."/>
            <person name="Sales G."/>
            <person name="Doxey A.C."/>
            <person name="Mansfield M.J."/>
            <person name="Schiavone M."/>
            <person name="Rossetto O."/>
            <person name="Pirazzini M."/>
            <person name="Dobrindt U."/>
            <person name="Montecucco C."/>
        </authorList>
    </citation>
    <scope>NUCLEOTIDE SEQUENCE [LARGE SCALE GENOMIC DNA]</scope>
    <source>
        <strain evidence="7 8">DSM 3997</strain>
    </source>
</reference>
<organism evidence="7 8">
    <name type="scientific">Clostridium tarantellae</name>
    <dbReference type="NCBI Taxonomy" id="39493"/>
    <lineage>
        <taxon>Bacteria</taxon>
        <taxon>Bacillati</taxon>
        <taxon>Bacillota</taxon>
        <taxon>Clostridia</taxon>
        <taxon>Eubacteriales</taxon>
        <taxon>Clostridiaceae</taxon>
        <taxon>Clostridium</taxon>
    </lineage>
</organism>
<feature type="domain" description="Cysteine-rich" evidence="6">
    <location>
        <begin position="139"/>
        <end position="221"/>
    </location>
</feature>
<evidence type="ECO:0000256" key="3">
    <source>
        <dbReference type="ARBA" id="ARBA00023002"/>
    </source>
</evidence>
<accession>A0A6I1MRM5</accession>
<evidence type="ECO:0000256" key="2">
    <source>
        <dbReference type="ARBA" id="ARBA00022723"/>
    </source>
</evidence>
<sequence>MKEFIIDNHQRLGFSPIFAKVTKGEEAFLPGCSFMTLGEHIVLETLNILKLEKSNMAIATTCCGKPSKYIKNGVKFKKRFNSTIELLKSKGIKKIYTACPNCYNTFKENKDLKVGSIWSIIDKNFPQDKYDMHKGMKFALHDPCAARNNSEDHKAIRSILTKMGIEILEFKMCREKSICCGKKNMMMVLEPEKGKAILENRLKQSPYTSIVTYCASCAHSFKVPGFKSYHIMELIFNEANGNGWINRLKLINKLDLSY</sequence>
<evidence type="ECO:0000259" key="6">
    <source>
        <dbReference type="Pfam" id="PF02754"/>
    </source>
</evidence>
<dbReference type="GO" id="GO:0016491">
    <property type="term" value="F:oxidoreductase activity"/>
    <property type="evidence" value="ECO:0007669"/>
    <property type="project" value="UniProtKB-KW"/>
</dbReference>
<dbReference type="PANTHER" id="PTHR43255:SF1">
    <property type="entry name" value="IRON-SULFUR-BINDING OXIDOREDUCTASE FADF-RELATED"/>
    <property type="match status" value="1"/>
</dbReference>
<dbReference type="OrthoDB" id="5241828at2"/>
<keyword evidence="8" id="KW-1185">Reference proteome</keyword>
<dbReference type="GO" id="GO:0005886">
    <property type="term" value="C:plasma membrane"/>
    <property type="evidence" value="ECO:0007669"/>
    <property type="project" value="TreeGrafter"/>
</dbReference>
<dbReference type="InterPro" id="IPR004017">
    <property type="entry name" value="Cys_rich_dom"/>
</dbReference>
<keyword evidence="5" id="KW-0411">Iron-sulfur</keyword>
<protein>
    <recommendedName>
        <fullName evidence="6">Cysteine-rich domain-containing protein</fullName>
    </recommendedName>
</protein>
<evidence type="ECO:0000313" key="7">
    <source>
        <dbReference type="EMBL" id="MPQ45118.1"/>
    </source>
</evidence>
<keyword evidence="2" id="KW-0479">Metal-binding</keyword>
<dbReference type="GO" id="GO:0051539">
    <property type="term" value="F:4 iron, 4 sulfur cluster binding"/>
    <property type="evidence" value="ECO:0007669"/>
    <property type="project" value="UniProtKB-KW"/>
</dbReference>
<proteinExistence type="predicted"/>
<dbReference type="Proteomes" id="UP000430345">
    <property type="component" value="Unassembled WGS sequence"/>
</dbReference>
<keyword evidence="3" id="KW-0560">Oxidoreductase</keyword>
<dbReference type="GO" id="GO:0046872">
    <property type="term" value="F:metal ion binding"/>
    <property type="evidence" value="ECO:0007669"/>
    <property type="project" value="UniProtKB-KW"/>
</dbReference>
<evidence type="ECO:0000313" key="8">
    <source>
        <dbReference type="Proteomes" id="UP000430345"/>
    </source>
</evidence>
<dbReference type="EMBL" id="WHJC01000448">
    <property type="protein sequence ID" value="MPQ45118.1"/>
    <property type="molecule type" value="Genomic_DNA"/>
</dbReference>
<gene>
    <name evidence="7" type="ORF">GBZ86_15450</name>
</gene>
<dbReference type="InterPro" id="IPR051460">
    <property type="entry name" value="HdrC_iron-sulfur_subunit"/>
</dbReference>
<keyword evidence="1" id="KW-0004">4Fe-4S</keyword>
<name>A0A6I1MRM5_9CLOT</name>
<comment type="caution">
    <text evidence="7">The sequence shown here is derived from an EMBL/GenBank/DDBJ whole genome shotgun (WGS) entry which is preliminary data.</text>
</comment>
<keyword evidence="4" id="KW-0408">Iron</keyword>
<evidence type="ECO:0000256" key="4">
    <source>
        <dbReference type="ARBA" id="ARBA00023004"/>
    </source>
</evidence>
<evidence type="ECO:0000256" key="5">
    <source>
        <dbReference type="ARBA" id="ARBA00023014"/>
    </source>
</evidence>
<evidence type="ECO:0000256" key="1">
    <source>
        <dbReference type="ARBA" id="ARBA00022485"/>
    </source>
</evidence>
<feature type="domain" description="Cysteine-rich" evidence="6">
    <location>
        <begin position="27"/>
        <end position="107"/>
    </location>
</feature>
<dbReference type="RefSeq" id="WP_152892142.1">
    <property type="nucleotide sequence ID" value="NZ_WHJC01000448.1"/>
</dbReference>